<name>A0AAW2XY28_9LAMI</name>
<dbReference type="GO" id="GO:0019903">
    <property type="term" value="F:protein phosphatase binding"/>
    <property type="evidence" value="ECO:0007669"/>
    <property type="project" value="InterPro"/>
</dbReference>
<evidence type="ECO:0000256" key="1">
    <source>
        <dbReference type="ARBA" id="ARBA00006180"/>
    </source>
</evidence>
<evidence type="ECO:0000313" key="3">
    <source>
        <dbReference type="EMBL" id="KAL0458453.1"/>
    </source>
</evidence>
<reference evidence="3" key="2">
    <citation type="journal article" date="2024" name="Plant">
        <title>Genomic evolution and insights into agronomic trait innovations of Sesamum species.</title>
        <authorList>
            <person name="Miao H."/>
            <person name="Wang L."/>
            <person name="Qu L."/>
            <person name="Liu H."/>
            <person name="Sun Y."/>
            <person name="Le M."/>
            <person name="Wang Q."/>
            <person name="Wei S."/>
            <person name="Zheng Y."/>
            <person name="Lin W."/>
            <person name="Duan Y."/>
            <person name="Cao H."/>
            <person name="Xiong S."/>
            <person name="Wang X."/>
            <person name="Wei L."/>
            <person name="Li C."/>
            <person name="Ma Q."/>
            <person name="Ju M."/>
            <person name="Zhao R."/>
            <person name="Li G."/>
            <person name="Mu C."/>
            <person name="Tian Q."/>
            <person name="Mei H."/>
            <person name="Zhang T."/>
            <person name="Gao T."/>
            <person name="Zhang H."/>
        </authorList>
    </citation>
    <scope>NUCLEOTIDE SEQUENCE</scope>
    <source>
        <strain evidence="3">KEN1</strain>
    </source>
</reference>
<keyword evidence="2" id="KW-0131">Cell cycle</keyword>
<gene>
    <name evidence="3" type="ORF">Slati_0472500</name>
</gene>
<reference evidence="3" key="1">
    <citation type="submission" date="2020-06" db="EMBL/GenBank/DDBJ databases">
        <authorList>
            <person name="Li T."/>
            <person name="Hu X."/>
            <person name="Zhang T."/>
            <person name="Song X."/>
            <person name="Zhang H."/>
            <person name="Dai N."/>
            <person name="Sheng W."/>
            <person name="Hou X."/>
            <person name="Wei L."/>
        </authorList>
    </citation>
    <scope>NUCLEOTIDE SEQUENCE</scope>
    <source>
        <strain evidence="3">KEN1</strain>
        <tissue evidence="3">Leaf</tissue>
    </source>
</reference>
<dbReference type="AlphaFoldDB" id="A0AAW2XY28"/>
<sequence>MEYLVVIQGDCCTHCLRANVESLTLFSILDYKFLGFSLRDRAQVEQLLHYIIDELPEDADSKRTFKFPFVACEIFTCEIDVILKTLVEEEDVVICLMLRKTIPLKNYVKVLVRLVGSDDHLYTNGAPSARRRGAQASKKTGRMGFASSNDAVVAVFNAREGGVTQGFRRQRRSGSPAAAAAGELRLCLHVVTLAWQNFKNLRMFTSTRFRRLAEHKITGKKVICAPFATALLLLEFEFHYNLVDETAKEGLVASLRTVY</sequence>
<protein>
    <submittedName>
        <fullName evidence="3">Uncharacterized protein</fullName>
    </submittedName>
</protein>
<proteinExistence type="inferred from homology"/>
<comment type="similarity">
    <text evidence="1">Belongs to the SAPS family.</text>
</comment>
<dbReference type="InterPro" id="IPR007587">
    <property type="entry name" value="SAPS"/>
</dbReference>
<evidence type="ECO:0000256" key="2">
    <source>
        <dbReference type="ARBA" id="ARBA00023306"/>
    </source>
</evidence>
<dbReference type="PANTHER" id="PTHR12634">
    <property type="entry name" value="SIT4 YEAST -ASSOCIATING PROTEIN-RELATED"/>
    <property type="match status" value="1"/>
</dbReference>
<dbReference type="PANTHER" id="PTHR12634:SF8">
    <property type="entry name" value="FIERY MOUNTAIN, ISOFORM D"/>
    <property type="match status" value="1"/>
</dbReference>
<comment type="caution">
    <text evidence="3">The sequence shown here is derived from an EMBL/GenBank/DDBJ whole genome shotgun (WGS) entry which is preliminary data.</text>
</comment>
<dbReference type="EMBL" id="JACGWN010000002">
    <property type="protein sequence ID" value="KAL0458453.1"/>
    <property type="molecule type" value="Genomic_DNA"/>
</dbReference>
<dbReference type="GO" id="GO:0019888">
    <property type="term" value="F:protein phosphatase regulator activity"/>
    <property type="evidence" value="ECO:0007669"/>
    <property type="project" value="TreeGrafter"/>
</dbReference>
<accession>A0AAW2XY28</accession>
<organism evidence="3">
    <name type="scientific">Sesamum latifolium</name>
    <dbReference type="NCBI Taxonomy" id="2727402"/>
    <lineage>
        <taxon>Eukaryota</taxon>
        <taxon>Viridiplantae</taxon>
        <taxon>Streptophyta</taxon>
        <taxon>Embryophyta</taxon>
        <taxon>Tracheophyta</taxon>
        <taxon>Spermatophyta</taxon>
        <taxon>Magnoliopsida</taxon>
        <taxon>eudicotyledons</taxon>
        <taxon>Gunneridae</taxon>
        <taxon>Pentapetalae</taxon>
        <taxon>asterids</taxon>
        <taxon>lamiids</taxon>
        <taxon>Lamiales</taxon>
        <taxon>Pedaliaceae</taxon>
        <taxon>Sesamum</taxon>
    </lineage>
</organism>